<dbReference type="NCBIfam" id="TIGR02385">
    <property type="entry name" value="RelE_StbE"/>
    <property type="match status" value="1"/>
</dbReference>
<dbReference type="Gene3D" id="3.30.2310.20">
    <property type="entry name" value="RelE-like"/>
    <property type="match status" value="1"/>
</dbReference>
<gene>
    <name evidence="2" type="ORF">GBAR_LOCUS30430</name>
</gene>
<dbReference type="InterPro" id="IPR007712">
    <property type="entry name" value="RelE/ParE_toxin"/>
</dbReference>
<dbReference type="PANTHER" id="PTHR35601:SF1">
    <property type="entry name" value="TOXIN RELE"/>
    <property type="match status" value="1"/>
</dbReference>
<keyword evidence="3" id="KW-1185">Reference proteome</keyword>
<proteinExistence type="predicted"/>
<protein>
    <recommendedName>
        <fullName evidence="4">Type II toxin-antitoxin system RelE/ParE family toxin</fullName>
    </recommendedName>
</protein>
<accession>A0AA35XFR2</accession>
<sequence>MAQLPRDARERVIVAIDALREQPLAGSPLKGGLRGLRRQRVGDYRILYELLDEELVILVVRVAHRRESYHRR</sequence>
<reference evidence="2" key="1">
    <citation type="submission" date="2023-03" db="EMBL/GenBank/DDBJ databases">
        <authorList>
            <person name="Steffen K."/>
            <person name="Cardenas P."/>
        </authorList>
    </citation>
    <scope>NUCLEOTIDE SEQUENCE</scope>
</reference>
<name>A0AA35XFR2_GEOBA</name>
<keyword evidence="1" id="KW-1277">Toxin-antitoxin system</keyword>
<dbReference type="Pfam" id="PF05016">
    <property type="entry name" value="ParE_toxin"/>
    <property type="match status" value="1"/>
</dbReference>
<dbReference type="PANTHER" id="PTHR35601">
    <property type="entry name" value="TOXIN RELE"/>
    <property type="match status" value="1"/>
</dbReference>
<comment type="caution">
    <text evidence="2">The sequence shown here is derived from an EMBL/GenBank/DDBJ whole genome shotgun (WGS) entry which is preliminary data.</text>
</comment>
<dbReference type="EMBL" id="CASHTH010004306">
    <property type="protein sequence ID" value="CAI8055794.1"/>
    <property type="molecule type" value="Genomic_DNA"/>
</dbReference>
<dbReference type="InterPro" id="IPR035093">
    <property type="entry name" value="RelE/ParE_toxin_dom_sf"/>
</dbReference>
<organism evidence="2 3">
    <name type="scientific">Geodia barretti</name>
    <name type="common">Barrett's horny sponge</name>
    <dbReference type="NCBI Taxonomy" id="519541"/>
    <lineage>
        <taxon>Eukaryota</taxon>
        <taxon>Metazoa</taxon>
        <taxon>Porifera</taxon>
        <taxon>Demospongiae</taxon>
        <taxon>Heteroscleromorpha</taxon>
        <taxon>Tetractinellida</taxon>
        <taxon>Astrophorina</taxon>
        <taxon>Geodiidae</taxon>
        <taxon>Geodia</taxon>
    </lineage>
</organism>
<dbReference type="AlphaFoldDB" id="A0AA35XFR2"/>
<dbReference type="SUPFAM" id="SSF143011">
    <property type="entry name" value="RelE-like"/>
    <property type="match status" value="1"/>
</dbReference>
<dbReference type="Proteomes" id="UP001174909">
    <property type="component" value="Unassembled WGS sequence"/>
</dbReference>
<evidence type="ECO:0008006" key="4">
    <source>
        <dbReference type="Google" id="ProtNLM"/>
    </source>
</evidence>
<evidence type="ECO:0000256" key="1">
    <source>
        <dbReference type="ARBA" id="ARBA00022649"/>
    </source>
</evidence>
<evidence type="ECO:0000313" key="2">
    <source>
        <dbReference type="EMBL" id="CAI8055794.1"/>
    </source>
</evidence>
<evidence type="ECO:0000313" key="3">
    <source>
        <dbReference type="Proteomes" id="UP001174909"/>
    </source>
</evidence>